<dbReference type="EMBL" id="PJAF01000028">
    <property type="protein sequence ID" value="PKF68088.1"/>
    <property type="molecule type" value="Genomic_DNA"/>
</dbReference>
<reference evidence="21 22" key="1">
    <citation type="submission" date="2017-12" db="EMBL/GenBank/DDBJ databases">
        <title>Corynebacterium mastitidis 16-1433 Genome.</title>
        <authorList>
            <person name="Gulvik C.A."/>
        </authorList>
    </citation>
    <scope>NUCLEOTIDE SEQUENCE [LARGE SCALE GENOMIC DNA]</scope>
    <source>
        <strain evidence="21 22">16-1433</strain>
    </source>
</reference>
<dbReference type="GO" id="GO:0052856">
    <property type="term" value="F:NAD(P)HX epimerase activity"/>
    <property type="evidence" value="ECO:0007669"/>
    <property type="project" value="UniProtKB-EC"/>
</dbReference>
<keyword evidence="8 17" id="KW-0521">NADP</keyword>
<dbReference type="OrthoDB" id="9806925at2"/>
<evidence type="ECO:0000313" key="22">
    <source>
        <dbReference type="Proteomes" id="UP000233249"/>
    </source>
</evidence>
<dbReference type="SUPFAM" id="SSF53613">
    <property type="entry name" value="Ribokinase-like"/>
    <property type="match status" value="1"/>
</dbReference>
<keyword evidence="5 18" id="KW-0479">Metal-binding</keyword>
<evidence type="ECO:0000256" key="5">
    <source>
        <dbReference type="ARBA" id="ARBA00022723"/>
    </source>
</evidence>
<dbReference type="HAMAP" id="MF_01965">
    <property type="entry name" value="NADHX_dehydratase"/>
    <property type="match status" value="1"/>
</dbReference>
<evidence type="ECO:0000259" key="20">
    <source>
        <dbReference type="PROSITE" id="PS51385"/>
    </source>
</evidence>
<evidence type="ECO:0000256" key="15">
    <source>
        <dbReference type="ARBA" id="ARBA00048238"/>
    </source>
</evidence>
<evidence type="ECO:0000256" key="18">
    <source>
        <dbReference type="PIRNR" id="PIRNR017184"/>
    </source>
</evidence>
<dbReference type="InterPro" id="IPR000631">
    <property type="entry name" value="CARKD"/>
</dbReference>
<evidence type="ECO:0000256" key="2">
    <source>
        <dbReference type="ARBA" id="ARBA00000909"/>
    </source>
</evidence>
<feature type="domain" description="YjeF C-terminal" evidence="19">
    <location>
        <begin position="264"/>
        <end position="534"/>
    </location>
</feature>
<dbReference type="GO" id="GO:0110051">
    <property type="term" value="P:metabolite repair"/>
    <property type="evidence" value="ECO:0007669"/>
    <property type="project" value="TreeGrafter"/>
</dbReference>
<comment type="subunit">
    <text evidence="17">Homotetramer.</text>
</comment>
<evidence type="ECO:0000259" key="19">
    <source>
        <dbReference type="PROSITE" id="PS51383"/>
    </source>
</evidence>
<dbReference type="InterPro" id="IPR030677">
    <property type="entry name" value="Nnr"/>
</dbReference>
<dbReference type="PROSITE" id="PS51383">
    <property type="entry name" value="YJEF_C_3"/>
    <property type="match status" value="1"/>
</dbReference>
<feature type="binding site" evidence="17">
    <location>
        <position position="352"/>
    </location>
    <ligand>
        <name>(6S)-NADPHX</name>
        <dbReference type="ChEBI" id="CHEBI:64076"/>
    </ligand>
</feature>
<evidence type="ECO:0000256" key="8">
    <source>
        <dbReference type="ARBA" id="ARBA00022857"/>
    </source>
</evidence>
<comment type="catalytic activity">
    <reaction evidence="1 18">
        <text>(6R)-NADHX = (6S)-NADHX</text>
        <dbReference type="Rhea" id="RHEA:32215"/>
        <dbReference type="ChEBI" id="CHEBI:64074"/>
        <dbReference type="ChEBI" id="CHEBI:64075"/>
        <dbReference type="EC" id="5.1.99.6"/>
    </reaction>
</comment>
<dbReference type="RefSeq" id="WP_101174123.1">
    <property type="nucleotide sequence ID" value="NZ_JAKRKB010000006.1"/>
</dbReference>
<dbReference type="GO" id="GO:0005524">
    <property type="term" value="F:ATP binding"/>
    <property type="evidence" value="ECO:0007669"/>
    <property type="project" value="UniProtKB-UniRule"/>
</dbReference>
<evidence type="ECO:0000256" key="9">
    <source>
        <dbReference type="ARBA" id="ARBA00022958"/>
    </source>
</evidence>
<organism evidence="21 22">
    <name type="scientific">Corynebacterium mastitidis</name>
    <dbReference type="NCBI Taxonomy" id="161890"/>
    <lineage>
        <taxon>Bacteria</taxon>
        <taxon>Bacillati</taxon>
        <taxon>Actinomycetota</taxon>
        <taxon>Actinomycetes</taxon>
        <taxon>Mycobacteriales</taxon>
        <taxon>Corynebacteriaceae</taxon>
        <taxon>Corynebacterium</taxon>
    </lineage>
</organism>
<dbReference type="Gene3D" id="3.40.1190.20">
    <property type="match status" value="1"/>
</dbReference>
<evidence type="ECO:0000256" key="4">
    <source>
        <dbReference type="ARBA" id="ARBA00009524"/>
    </source>
</evidence>
<keyword evidence="13" id="KW-0511">Multifunctional enzyme</keyword>
<comment type="function">
    <text evidence="17">Catalyzes the dehydration of the S-form of NAD(P)HX at the expense of ADP, which is converted to AMP. Together with NAD(P)HX epimerase, which catalyzes the epimerization of the S- and R-forms, the enzyme allows the repair of both epimers of NAD(P)HX, a damaged form of NAD(P)H that is a result of enzymatic or heat-dependent hydration.</text>
</comment>
<dbReference type="PROSITE" id="PS51385">
    <property type="entry name" value="YJEF_N"/>
    <property type="match status" value="1"/>
</dbReference>
<comment type="similarity">
    <text evidence="17">Belongs to the NnrD/CARKD family.</text>
</comment>
<gene>
    <name evidence="17" type="primary">nnrD</name>
    <name evidence="21" type="ORF">CXB45_08960</name>
</gene>
<name>A0A2N0X5W1_9CORY</name>
<feature type="binding site" evidence="17">
    <location>
        <position position="299"/>
    </location>
    <ligand>
        <name>(6S)-NADPHX</name>
        <dbReference type="ChEBI" id="CHEBI:64076"/>
    </ligand>
</feature>
<evidence type="ECO:0000256" key="3">
    <source>
        <dbReference type="ARBA" id="ARBA00006001"/>
    </source>
</evidence>
<evidence type="ECO:0000256" key="12">
    <source>
        <dbReference type="ARBA" id="ARBA00023239"/>
    </source>
</evidence>
<feature type="domain" description="YjeF N-terminal" evidence="20">
    <location>
        <begin position="10"/>
        <end position="227"/>
    </location>
</feature>
<dbReference type="GO" id="GO:0052855">
    <property type="term" value="F:ADP-dependent NAD(P)H-hydrate dehydratase activity"/>
    <property type="evidence" value="ECO:0007669"/>
    <property type="project" value="UniProtKB-UniRule"/>
</dbReference>
<accession>A0A2N0X5W1</accession>
<keyword evidence="7 17" id="KW-0067">ATP-binding</keyword>
<evidence type="ECO:0000256" key="6">
    <source>
        <dbReference type="ARBA" id="ARBA00022741"/>
    </source>
</evidence>
<dbReference type="EC" id="4.2.1.136" evidence="17"/>
<keyword evidence="12 17" id="KW-0456">Lyase</keyword>
<keyword evidence="6 17" id="KW-0547">Nucleotide-binding</keyword>
<dbReference type="PANTHER" id="PTHR12592:SF0">
    <property type="entry name" value="ATP-DEPENDENT (S)-NAD(P)H-HYDRATE DEHYDRATASE"/>
    <property type="match status" value="1"/>
</dbReference>
<evidence type="ECO:0000256" key="11">
    <source>
        <dbReference type="ARBA" id="ARBA00023235"/>
    </source>
</evidence>
<comment type="catalytic activity">
    <reaction evidence="15 17 18">
        <text>(6S)-NADHX + ADP = AMP + phosphate + NADH + H(+)</text>
        <dbReference type="Rhea" id="RHEA:32223"/>
        <dbReference type="ChEBI" id="CHEBI:15378"/>
        <dbReference type="ChEBI" id="CHEBI:43474"/>
        <dbReference type="ChEBI" id="CHEBI:57945"/>
        <dbReference type="ChEBI" id="CHEBI:64074"/>
        <dbReference type="ChEBI" id="CHEBI:456215"/>
        <dbReference type="ChEBI" id="CHEBI:456216"/>
        <dbReference type="EC" id="4.2.1.136"/>
    </reaction>
</comment>
<dbReference type="Pfam" id="PF03853">
    <property type="entry name" value="YjeF_N"/>
    <property type="match status" value="1"/>
</dbReference>
<dbReference type="SUPFAM" id="SSF64153">
    <property type="entry name" value="YjeF N-terminal domain-like"/>
    <property type="match status" value="1"/>
</dbReference>
<comment type="similarity">
    <text evidence="4 18">In the C-terminal section; belongs to the NnrD/CARKD family.</text>
</comment>
<dbReference type="AlphaFoldDB" id="A0A2N0X5W1"/>
<dbReference type="GO" id="GO:0046872">
    <property type="term" value="F:metal ion binding"/>
    <property type="evidence" value="ECO:0007669"/>
    <property type="project" value="UniProtKB-UniRule"/>
</dbReference>
<feature type="binding site" evidence="17">
    <location>
        <position position="472"/>
    </location>
    <ligand>
        <name>AMP</name>
        <dbReference type="ChEBI" id="CHEBI:456215"/>
    </ligand>
</feature>
<feature type="binding site" evidence="17">
    <location>
        <position position="406"/>
    </location>
    <ligand>
        <name>(6S)-NADPHX</name>
        <dbReference type="ChEBI" id="CHEBI:64076"/>
    </ligand>
</feature>
<feature type="binding site" evidence="17">
    <location>
        <begin position="444"/>
        <end position="448"/>
    </location>
    <ligand>
        <name>AMP</name>
        <dbReference type="ChEBI" id="CHEBI:456215"/>
    </ligand>
</feature>
<evidence type="ECO:0000256" key="1">
    <source>
        <dbReference type="ARBA" id="ARBA00000013"/>
    </source>
</evidence>
<evidence type="ECO:0000256" key="16">
    <source>
        <dbReference type="ARBA" id="ARBA00049209"/>
    </source>
</evidence>
<comment type="cofactor">
    <cofactor evidence="18">
        <name>K(+)</name>
        <dbReference type="ChEBI" id="CHEBI:29103"/>
    </cofactor>
    <text evidence="18">Binds 1 potassium ion per subunit.</text>
</comment>
<comment type="similarity">
    <text evidence="3 18">In the N-terminal section; belongs to the NnrE/AIBP family.</text>
</comment>
<feature type="binding site" evidence="17">
    <location>
        <position position="473"/>
    </location>
    <ligand>
        <name>(6S)-NADPHX</name>
        <dbReference type="ChEBI" id="CHEBI:64076"/>
    </ligand>
</feature>
<dbReference type="CDD" id="cd01171">
    <property type="entry name" value="YXKO-related"/>
    <property type="match status" value="1"/>
</dbReference>
<keyword evidence="11 18" id="KW-0413">Isomerase</keyword>
<sequence length="546" mass="56321">MSRMYPVASVRTAEATLLAAQTGPDQLMREAAEAVARTAAAMLDRLSTPEPARILLLVGSGGNGGDALYAGASLLRRGLRVDALPLGPARHEGGARAFLDAGGTFLDAAPEAVGERLTWTYHLAIDGISGLGGRPGLTGSAAWLADDLAHSSVPVLSIDTPSGLPADTGRPPAPREITYQGARRTVPGFITAHVTLTFGGLRRVHGASEACGQVLCADIALPGAPSLATILDEGPDAPRAPFLYRAVPPRHALPALPEHILPVPATPLLTEDVEPAGGDDKYSSGVVGILAGSAAYPGAGLLAASAAVRATPSMVRYVGSEHRGIVAALPEVVATPDAATAGRVQAWVVGPGRGTGEEAAAELDHVLGRPEPVLCDADALTLLARREDLRRRLLGRAPYSTVLTPHVGEFARLRRGMGMGESDGPRWEQAREVAEALRCVVLLKGRFTSIAGESTVVTIDAGHSWAATPGSGDVLSGVLGAWLARLPGQPHRAAVIATHLHAVASRIAAETPYGPAPASASRIAHAVSGATAQELRRYRAARGPWA</sequence>
<proteinExistence type="inferred from homology"/>
<dbReference type="PANTHER" id="PTHR12592">
    <property type="entry name" value="ATP-DEPENDENT (S)-NAD(P)H-HYDRATE DEHYDRATASE FAMILY MEMBER"/>
    <property type="match status" value="1"/>
</dbReference>
<evidence type="ECO:0000256" key="7">
    <source>
        <dbReference type="ARBA" id="ARBA00022840"/>
    </source>
</evidence>
<comment type="cofactor">
    <cofactor evidence="17">
        <name>Mg(2+)</name>
        <dbReference type="ChEBI" id="CHEBI:18420"/>
    </cofactor>
</comment>
<comment type="function">
    <text evidence="14 18">Bifunctional enzyme that catalyzes the epimerization of the S- and R-forms of NAD(P)HX and the dehydration of the S-form of NAD(P)HX at the expense of ADP, which is converted to AMP. This allows the repair of both epimers of NAD(P)HX, a damaged form of NAD(P)H that is a result of enzymatic or heat-dependent hydration.</text>
</comment>
<comment type="catalytic activity">
    <reaction evidence="2 18">
        <text>(6R)-NADPHX = (6S)-NADPHX</text>
        <dbReference type="Rhea" id="RHEA:32227"/>
        <dbReference type="ChEBI" id="CHEBI:64076"/>
        <dbReference type="ChEBI" id="CHEBI:64077"/>
        <dbReference type="EC" id="5.1.99.6"/>
    </reaction>
</comment>
<keyword evidence="10 17" id="KW-0520">NAD</keyword>
<comment type="caution">
    <text evidence="21">The sequence shown here is derived from an EMBL/GenBank/DDBJ whole genome shotgun (WGS) entry which is preliminary data.</text>
</comment>
<evidence type="ECO:0000313" key="21">
    <source>
        <dbReference type="EMBL" id="PKF68088.1"/>
    </source>
</evidence>
<dbReference type="InterPro" id="IPR004443">
    <property type="entry name" value="YjeF_N_dom"/>
</dbReference>
<evidence type="ECO:0000256" key="14">
    <source>
        <dbReference type="ARBA" id="ARBA00025153"/>
    </source>
</evidence>
<dbReference type="STRING" id="1121365.GCA_000375365_00844"/>
<protein>
    <recommendedName>
        <fullName evidence="17">ADP-dependent (S)-NAD(P)H-hydrate dehydratase</fullName>
        <ecNumber evidence="17">4.2.1.136</ecNumber>
    </recommendedName>
    <alternativeName>
        <fullName evidence="17">ADP-dependent NAD(P)HX dehydratase</fullName>
    </alternativeName>
</protein>
<dbReference type="Proteomes" id="UP000233249">
    <property type="component" value="Unassembled WGS sequence"/>
</dbReference>
<dbReference type="Pfam" id="PF01256">
    <property type="entry name" value="Carb_kinase"/>
    <property type="match status" value="1"/>
</dbReference>
<dbReference type="GO" id="GO:0046496">
    <property type="term" value="P:nicotinamide nucleotide metabolic process"/>
    <property type="evidence" value="ECO:0007669"/>
    <property type="project" value="UniProtKB-UniRule"/>
</dbReference>
<dbReference type="InterPro" id="IPR036652">
    <property type="entry name" value="YjeF_N_dom_sf"/>
</dbReference>
<dbReference type="Gene3D" id="3.40.50.10260">
    <property type="entry name" value="YjeF N-terminal domain"/>
    <property type="match status" value="1"/>
</dbReference>
<evidence type="ECO:0000256" key="10">
    <source>
        <dbReference type="ARBA" id="ARBA00023027"/>
    </source>
</evidence>
<keyword evidence="9 18" id="KW-0630">Potassium</keyword>
<dbReference type="InterPro" id="IPR029056">
    <property type="entry name" value="Ribokinase-like"/>
</dbReference>
<comment type="catalytic activity">
    <reaction evidence="16 17 18">
        <text>(6S)-NADPHX + ADP = AMP + phosphate + NADPH + H(+)</text>
        <dbReference type="Rhea" id="RHEA:32235"/>
        <dbReference type="ChEBI" id="CHEBI:15378"/>
        <dbReference type="ChEBI" id="CHEBI:43474"/>
        <dbReference type="ChEBI" id="CHEBI:57783"/>
        <dbReference type="ChEBI" id="CHEBI:64076"/>
        <dbReference type="ChEBI" id="CHEBI:456215"/>
        <dbReference type="ChEBI" id="CHEBI:456216"/>
        <dbReference type="EC" id="4.2.1.136"/>
    </reaction>
</comment>
<evidence type="ECO:0000256" key="17">
    <source>
        <dbReference type="HAMAP-Rule" id="MF_01965"/>
    </source>
</evidence>
<dbReference type="PIRSF" id="PIRSF017184">
    <property type="entry name" value="Nnr"/>
    <property type="match status" value="1"/>
</dbReference>
<evidence type="ECO:0000256" key="13">
    <source>
        <dbReference type="ARBA" id="ARBA00023268"/>
    </source>
</evidence>